<comment type="caution">
    <text evidence="2">The sequence shown here is derived from an EMBL/GenBank/DDBJ whole genome shotgun (WGS) entry which is preliminary data.</text>
</comment>
<evidence type="ECO:0000259" key="1">
    <source>
        <dbReference type="PROSITE" id="PS50943"/>
    </source>
</evidence>
<dbReference type="InterPro" id="IPR041413">
    <property type="entry name" value="MLTR_LBD"/>
</dbReference>
<dbReference type="CDD" id="cd00093">
    <property type="entry name" value="HTH_XRE"/>
    <property type="match status" value="1"/>
</dbReference>
<dbReference type="RefSeq" id="WP_213003087.1">
    <property type="nucleotide sequence ID" value="NZ_BAAATW010000013.1"/>
</dbReference>
<organism evidence="2 3">
    <name type="scientific">Winogradskya consettensis</name>
    <dbReference type="NCBI Taxonomy" id="113560"/>
    <lineage>
        <taxon>Bacteria</taxon>
        <taxon>Bacillati</taxon>
        <taxon>Actinomycetota</taxon>
        <taxon>Actinomycetes</taxon>
        <taxon>Micromonosporales</taxon>
        <taxon>Micromonosporaceae</taxon>
        <taxon>Winogradskya</taxon>
    </lineage>
</organism>
<dbReference type="PROSITE" id="PS50943">
    <property type="entry name" value="HTH_CROC1"/>
    <property type="match status" value="1"/>
</dbReference>
<dbReference type="EMBL" id="BOQP01000057">
    <property type="protein sequence ID" value="GIM83646.1"/>
    <property type="molecule type" value="Genomic_DNA"/>
</dbReference>
<dbReference type="SMART" id="SM00530">
    <property type="entry name" value="HTH_XRE"/>
    <property type="match status" value="1"/>
</dbReference>
<evidence type="ECO:0000313" key="3">
    <source>
        <dbReference type="Proteomes" id="UP000680865"/>
    </source>
</evidence>
<dbReference type="InterPro" id="IPR010982">
    <property type="entry name" value="Lambda_DNA-bd_dom_sf"/>
</dbReference>
<name>A0A919T2T5_9ACTN</name>
<protein>
    <submittedName>
        <fullName evidence="2">Transcriptional regulator</fullName>
    </submittedName>
</protein>
<gene>
    <name evidence="2" type="ORF">Aco04nite_87600</name>
</gene>
<keyword evidence="3" id="KW-1185">Reference proteome</keyword>
<dbReference type="GO" id="GO:0003677">
    <property type="term" value="F:DNA binding"/>
    <property type="evidence" value="ECO:0007669"/>
    <property type="project" value="InterPro"/>
</dbReference>
<dbReference type="Pfam" id="PF13560">
    <property type="entry name" value="HTH_31"/>
    <property type="match status" value="1"/>
</dbReference>
<dbReference type="SUPFAM" id="SSF47413">
    <property type="entry name" value="lambda repressor-like DNA-binding domains"/>
    <property type="match status" value="1"/>
</dbReference>
<dbReference type="Gene3D" id="1.10.260.40">
    <property type="entry name" value="lambda repressor-like DNA-binding domains"/>
    <property type="match status" value="1"/>
</dbReference>
<dbReference type="AlphaFoldDB" id="A0A919T2T5"/>
<dbReference type="Proteomes" id="UP000680865">
    <property type="component" value="Unassembled WGS sequence"/>
</dbReference>
<dbReference type="InterPro" id="IPR001387">
    <property type="entry name" value="Cro/C1-type_HTH"/>
</dbReference>
<feature type="domain" description="HTH cro/C1-type" evidence="1">
    <location>
        <begin position="34"/>
        <end position="81"/>
    </location>
</feature>
<dbReference type="PANTHER" id="PTHR35010">
    <property type="entry name" value="BLL4672 PROTEIN-RELATED"/>
    <property type="match status" value="1"/>
</dbReference>
<dbReference type="PANTHER" id="PTHR35010:SF2">
    <property type="entry name" value="BLL4672 PROTEIN"/>
    <property type="match status" value="1"/>
</dbReference>
<proteinExistence type="predicted"/>
<sequence>MTTNALGEFLRGRRAGVTPEQAGVISSGVRRVPGLRREEVALLAGVSADYYVRLEQGRERHPSVQVLDALSRALRLDEDGRTHLHRLAGLSPRADPGHATEHIDPQLRQLMDMWPDNPALVLGRAYDVLAANRIGEALFGPVGNLAFKVFLDPSAYAFYPDWPEVARATTSGLRLASGASPHDPVLDRVIRTLTGESDAFRELWTHNDARGKTAETKRVVHPQVGPLTLAMHAFDVRSSPGQQLVVYHAEPGSRSAQALTLLGSLAATFAQ</sequence>
<evidence type="ECO:0000313" key="2">
    <source>
        <dbReference type="EMBL" id="GIM83646.1"/>
    </source>
</evidence>
<dbReference type="Pfam" id="PF17765">
    <property type="entry name" value="MLTR_LBD"/>
    <property type="match status" value="1"/>
</dbReference>
<reference evidence="2" key="1">
    <citation type="submission" date="2021-03" db="EMBL/GenBank/DDBJ databases">
        <title>Whole genome shotgun sequence of Actinoplanes consettensis NBRC 14913.</title>
        <authorList>
            <person name="Komaki H."/>
            <person name="Tamura T."/>
        </authorList>
    </citation>
    <scope>NUCLEOTIDE SEQUENCE</scope>
    <source>
        <strain evidence="2">NBRC 14913</strain>
    </source>
</reference>
<dbReference type="Gene3D" id="3.30.450.180">
    <property type="match status" value="1"/>
</dbReference>
<accession>A0A919T2T5</accession>